<reference evidence="2" key="1">
    <citation type="submission" date="2022-08" db="EMBL/GenBank/DDBJ databases">
        <title>Draft genome sequencing of Roseisolibacter agri AW1220.</title>
        <authorList>
            <person name="Tobiishi Y."/>
            <person name="Tonouchi A."/>
        </authorList>
    </citation>
    <scope>NUCLEOTIDE SEQUENCE</scope>
    <source>
        <strain evidence="2">AW1220</strain>
    </source>
</reference>
<evidence type="ECO:0000256" key="1">
    <source>
        <dbReference type="SAM" id="MobiDB-lite"/>
    </source>
</evidence>
<sequence length="98" mass="11200">MSQTPQPFAFVDADRTFTCVVEASRHARNDAWWWFQVSTEQHQRHAPFRAEPDDTPATVQARVVAYYDELLARRAAPAPSRWNRRPTTTAAATPEQTS</sequence>
<proteinExistence type="predicted"/>
<evidence type="ECO:0000313" key="3">
    <source>
        <dbReference type="Proteomes" id="UP001161325"/>
    </source>
</evidence>
<name>A0AA37V1U7_9BACT</name>
<accession>A0AA37V1U7</accession>
<dbReference type="EMBL" id="BRXS01000005">
    <property type="protein sequence ID" value="GLC26815.1"/>
    <property type="molecule type" value="Genomic_DNA"/>
</dbReference>
<dbReference type="AlphaFoldDB" id="A0AA37V1U7"/>
<organism evidence="2 3">
    <name type="scientific">Roseisolibacter agri</name>
    <dbReference type="NCBI Taxonomy" id="2014610"/>
    <lineage>
        <taxon>Bacteria</taxon>
        <taxon>Pseudomonadati</taxon>
        <taxon>Gemmatimonadota</taxon>
        <taxon>Gemmatimonadia</taxon>
        <taxon>Gemmatimonadales</taxon>
        <taxon>Gemmatimonadaceae</taxon>
        <taxon>Roseisolibacter</taxon>
    </lineage>
</organism>
<comment type="caution">
    <text evidence="2">The sequence shown here is derived from an EMBL/GenBank/DDBJ whole genome shotgun (WGS) entry which is preliminary data.</text>
</comment>
<protein>
    <submittedName>
        <fullName evidence="2">Uncharacterized protein</fullName>
    </submittedName>
</protein>
<gene>
    <name evidence="2" type="ORF">rosag_33280</name>
</gene>
<dbReference type="RefSeq" id="WP_284351269.1">
    <property type="nucleotide sequence ID" value="NZ_BRXS01000005.1"/>
</dbReference>
<feature type="region of interest" description="Disordered" evidence="1">
    <location>
        <begin position="77"/>
        <end position="98"/>
    </location>
</feature>
<keyword evidence="3" id="KW-1185">Reference proteome</keyword>
<dbReference type="Proteomes" id="UP001161325">
    <property type="component" value="Unassembled WGS sequence"/>
</dbReference>
<evidence type="ECO:0000313" key="2">
    <source>
        <dbReference type="EMBL" id="GLC26815.1"/>
    </source>
</evidence>